<sequence>MTTLFAASPAKADHAQVVAERRALKPGAGLLVVDTTINVQVGTGWVPDPKGGTKRGGWQPTRLKFELWGKADDAAAIVVTWKDGAKTVGTTQCAVPEISEAKPDGATFPNWQDQGEVLCDIKDGAINYPKIGTYDAEIAYRAAGKPDQLLRKINFTVRNYGSNNSEYANVDYYVDHDYKLIENVAYWDWDGGSLHVRAITKQEGGEFNDPGKLRCTMNGQPFEKDGDVNFGQDSFSYSDGARNKKVQWTQLDGGIYVARDSGKWKPGRYECQMIFKAKVLRTLRFQLDPKLAIVAGPEQTPPRPGAFTSRTTFLTDVDIPAGVDAPFNRAAIERQAFLGRPWLTPPKLAAGVGGAYTEPVPFTPPAPSGGGGKAVAKKGKRK</sequence>
<keyword evidence="3" id="KW-1185">Reference proteome</keyword>
<accession>A0ABZ2KZU7</accession>
<gene>
    <name evidence="2" type="ORF">LVJ94_45805</name>
</gene>
<dbReference type="EMBL" id="CP089983">
    <property type="protein sequence ID" value="WXB04208.1"/>
    <property type="molecule type" value="Genomic_DNA"/>
</dbReference>
<dbReference type="Proteomes" id="UP001374803">
    <property type="component" value="Chromosome"/>
</dbReference>
<organism evidence="2 3">
    <name type="scientific">Pendulispora rubella</name>
    <dbReference type="NCBI Taxonomy" id="2741070"/>
    <lineage>
        <taxon>Bacteria</taxon>
        <taxon>Pseudomonadati</taxon>
        <taxon>Myxococcota</taxon>
        <taxon>Myxococcia</taxon>
        <taxon>Myxococcales</taxon>
        <taxon>Sorangiineae</taxon>
        <taxon>Pendulisporaceae</taxon>
        <taxon>Pendulispora</taxon>
    </lineage>
</organism>
<dbReference type="RefSeq" id="WP_394833845.1">
    <property type="nucleotide sequence ID" value="NZ_CP089929.1"/>
</dbReference>
<proteinExistence type="predicted"/>
<name>A0ABZ2KZU7_9BACT</name>
<feature type="region of interest" description="Disordered" evidence="1">
    <location>
        <begin position="354"/>
        <end position="382"/>
    </location>
</feature>
<evidence type="ECO:0000256" key="1">
    <source>
        <dbReference type="SAM" id="MobiDB-lite"/>
    </source>
</evidence>
<evidence type="ECO:0000313" key="2">
    <source>
        <dbReference type="EMBL" id="WXB04208.1"/>
    </source>
</evidence>
<protein>
    <submittedName>
        <fullName evidence="2">Uncharacterized protein</fullName>
    </submittedName>
</protein>
<reference evidence="2" key="1">
    <citation type="submission" date="2021-12" db="EMBL/GenBank/DDBJ databases">
        <title>Discovery of the Pendulisporaceae a myxobacterial family with distinct sporulation behavior and unique specialized metabolism.</title>
        <authorList>
            <person name="Garcia R."/>
            <person name="Popoff A."/>
            <person name="Bader C.D."/>
            <person name="Loehr J."/>
            <person name="Walesch S."/>
            <person name="Walt C."/>
            <person name="Boldt J."/>
            <person name="Bunk B."/>
            <person name="Haeckl F.J.F.P.J."/>
            <person name="Gunesch A.P."/>
            <person name="Birkelbach J."/>
            <person name="Nuebel U."/>
            <person name="Pietschmann T."/>
            <person name="Bach T."/>
            <person name="Mueller R."/>
        </authorList>
    </citation>
    <scope>NUCLEOTIDE SEQUENCE</scope>
    <source>
        <strain evidence="2">MSr11367</strain>
    </source>
</reference>
<evidence type="ECO:0000313" key="3">
    <source>
        <dbReference type="Proteomes" id="UP001374803"/>
    </source>
</evidence>